<gene>
    <name evidence="1" type="ORF">Pla123a_15120</name>
</gene>
<reference evidence="1 2" key="1">
    <citation type="submission" date="2019-02" db="EMBL/GenBank/DDBJ databases">
        <title>Deep-cultivation of Planctomycetes and their phenomic and genomic characterization uncovers novel biology.</title>
        <authorList>
            <person name="Wiegand S."/>
            <person name="Jogler M."/>
            <person name="Boedeker C."/>
            <person name="Pinto D."/>
            <person name="Vollmers J."/>
            <person name="Rivas-Marin E."/>
            <person name="Kohn T."/>
            <person name="Peeters S.H."/>
            <person name="Heuer A."/>
            <person name="Rast P."/>
            <person name="Oberbeckmann S."/>
            <person name="Bunk B."/>
            <person name="Jeske O."/>
            <person name="Meyerdierks A."/>
            <person name="Storesund J.E."/>
            <person name="Kallscheuer N."/>
            <person name="Luecker S."/>
            <person name="Lage O.M."/>
            <person name="Pohl T."/>
            <person name="Merkel B.J."/>
            <person name="Hornburger P."/>
            <person name="Mueller R.-W."/>
            <person name="Bruemmer F."/>
            <person name="Labrenz M."/>
            <person name="Spormann A.M."/>
            <person name="Op Den Camp H."/>
            <person name="Overmann J."/>
            <person name="Amann R."/>
            <person name="Jetten M.S.M."/>
            <person name="Mascher T."/>
            <person name="Medema M.H."/>
            <person name="Devos D.P."/>
            <person name="Kaster A.-K."/>
            <person name="Ovreas L."/>
            <person name="Rohde M."/>
            <person name="Galperin M.Y."/>
            <person name="Jogler C."/>
        </authorList>
    </citation>
    <scope>NUCLEOTIDE SEQUENCE [LARGE SCALE GENOMIC DNA]</scope>
    <source>
        <strain evidence="1 2">Pla123a</strain>
    </source>
</reference>
<evidence type="ECO:0000313" key="1">
    <source>
        <dbReference type="EMBL" id="TWT77716.1"/>
    </source>
</evidence>
<comment type="caution">
    <text evidence="1">The sequence shown here is derived from an EMBL/GenBank/DDBJ whole genome shotgun (WGS) entry which is preliminary data.</text>
</comment>
<dbReference type="EMBL" id="SJPO01000003">
    <property type="protein sequence ID" value="TWT77716.1"/>
    <property type="molecule type" value="Genomic_DNA"/>
</dbReference>
<evidence type="ECO:0000313" key="2">
    <source>
        <dbReference type="Proteomes" id="UP000318478"/>
    </source>
</evidence>
<sequence>MSVLDHLYVRLLHHGLVKLRDLVASGEDRWALATAEMLHNAPSLTGESNERRHAYFWRSERGAYLEWLISSGNEDAASYTRTFYEPIWREMEIELGDLLARD</sequence>
<organism evidence="1 2">
    <name type="scientific">Posidoniimonas polymericola</name>
    <dbReference type="NCBI Taxonomy" id="2528002"/>
    <lineage>
        <taxon>Bacteria</taxon>
        <taxon>Pseudomonadati</taxon>
        <taxon>Planctomycetota</taxon>
        <taxon>Planctomycetia</taxon>
        <taxon>Pirellulales</taxon>
        <taxon>Lacipirellulaceae</taxon>
        <taxon>Posidoniimonas</taxon>
    </lineage>
</organism>
<dbReference type="AlphaFoldDB" id="A0A5C5YS78"/>
<protein>
    <submittedName>
        <fullName evidence="1">Uncharacterized protein</fullName>
    </submittedName>
</protein>
<dbReference type="Proteomes" id="UP000318478">
    <property type="component" value="Unassembled WGS sequence"/>
</dbReference>
<name>A0A5C5YS78_9BACT</name>
<proteinExistence type="predicted"/>
<keyword evidence="2" id="KW-1185">Reference proteome</keyword>
<accession>A0A5C5YS78</accession>